<feature type="transmembrane region" description="Helical" evidence="1">
    <location>
        <begin position="339"/>
        <end position="360"/>
    </location>
</feature>
<keyword evidence="1" id="KW-0472">Membrane</keyword>
<evidence type="ECO:0000256" key="1">
    <source>
        <dbReference type="SAM" id="Phobius"/>
    </source>
</evidence>
<feature type="transmembrane region" description="Helical" evidence="1">
    <location>
        <begin position="152"/>
        <end position="170"/>
    </location>
</feature>
<dbReference type="AlphaFoldDB" id="A0A1E5QR23"/>
<feature type="transmembrane region" description="Helical" evidence="1">
    <location>
        <begin position="96"/>
        <end position="117"/>
    </location>
</feature>
<sequence>MLKSLRQQSFWQQCGLLSLYILLAIAIVYLYVSQEQTFFFWDRAAYYNWAWEMTQTFRESPQLAWQEIRQSLASDYNKLYILPLIPLMRLAGQSRMSYIASVALVYQIPLGLILGKIASSITSSISPRLSFWSAAFLTLVIPSTWYTLLEGYPDIGGTLGIAGAILVYSYRRPFNSWNKIPVIGLLIALAFMFRRHFGYAALSFLLGLCFQETILKSQKLAKLSIATTLREGSMPVIKVALISLCSLFWIALLTPSLLHYVLQQNLTKLYSSYAISLAHVFTYYKVSFGWGMWLFGILGLGIATATTQSLEKRRVLLLLLGYLGFSVLIWWGYLRYPGVHYNLHFTLPLTLGVVSLFDWLYQFQSQILLRGFLIFYLILNFTIGLTPWMSGHPAWLNYFFVRSQPPVQRQDYREIKSLVRYLHEIPETSFPLYVASSSQVFNSDLLQNASVFFSGQYRTTFNLVPTPEVDSRDFYPLEGLLKSQSVIIATPFQHHLSPLEQDVVRVVVNAFNKHREISQDFERLPRQFFLQKDVVVSIYQRIQPTAIPVAIRTLDWMQAQIGDRPGTQLDWIILSQLFPSSVVRHPDSSYRIFTHPTASFLYIDELSPMTQIRGEVQFADSQCIGTTLQFSTVDAEGTPLQVVQQQLTPHQDGKFSLSLAAAKARYLQMDVLNYEPNASPNHCALEIQSLQIQGNQTPQQST</sequence>
<gene>
    <name evidence="2" type="ORF">BH720_01345</name>
</gene>
<feature type="transmembrane region" description="Helical" evidence="1">
    <location>
        <begin position="236"/>
        <end position="262"/>
    </location>
</feature>
<name>A0A1E5QR23_9CYAN</name>
<accession>A0A1E5QR23</accession>
<reference evidence="2" key="1">
    <citation type="submission" date="2016-09" db="EMBL/GenBank/DDBJ databases">
        <title>Draft genome of thermotolerant cyanobacterium Desertifilum sp. strain IPPAS B-1220.</title>
        <authorList>
            <person name="Sinetova M.A."/>
            <person name="Bolakhan K."/>
            <person name="Zayadan B.K."/>
            <person name="Mironov K.S."/>
            <person name="Ustinova V."/>
            <person name="Kupriyanova E.V."/>
            <person name="Sidorov R.A."/>
            <person name="Skrypnik A.N."/>
            <person name="Gogoleva N.E."/>
            <person name="Gogolev Y.V."/>
            <person name="Los D.A."/>
        </authorList>
    </citation>
    <scope>NUCLEOTIDE SEQUENCE [LARGE SCALE GENOMIC DNA]</scope>
    <source>
        <strain evidence="2">IPPAS B-1220</strain>
    </source>
</reference>
<feature type="transmembrane region" description="Helical" evidence="1">
    <location>
        <begin position="12"/>
        <end position="32"/>
    </location>
</feature>
<protein>
    <recommendedName>
        <fullName evidence="3">Glycosyltransferase RgtA/B/C/D-like domain-containing protein</fullName>
    </recommendedName>
</protein>
<keyword evidence="1" id="KW-0812">Transmembrane</keyword>
<keyword evidence="1" id="KW-1133">Transmembrane helix</keyword>
<organism evidence="2">
    <name type="scientific">Desertifilum tharense IPPAS B-1220</name>
    <dbReference type="NCBI Taxonomy" id="1781255"/>
    <lineage>
        <taxon>Bacteria</taxon>
        <taxon>Bacillati</taxon>
        <taxon>Cyanobacteriota</taxon>
        <taxon>Cyanophyceae</taxon>
        <taxon>Desertifilales</taxon>
        <taxon>Desertifilaceae</taxon>
        <taxon>Desertifilum</taxon>
    </lineage>
</organism>
<dbReference type="OrthoDB" id="437613at2"/>
<comment type="caution">
    <text evidence="2">The sequence shown here is derived from an EMBL/GenBank/DDBJ whole genome shotgun (WGS) entry which is preliminary data.</text>
</comment>
<feature type="transmembrane region" description="Helical" evidence="1">
    <location>
        <begin position="282"/>
        <end position="303"/>
    </location>
</feature>
<proteinExistence type="predicted"/>
<feature type="transmembrane region" description="Helical" evidence="1">
    <location>
        <begin position="315"/>
        <end position="333"/>
    </location>
</feature>
<feature type="transmembrane region" description="Helical" evidence="1">
    <location>
        <begin position="199"/>
        <end position="215"/>
    </location>
</feature>
<feature type="transmembrane region" description="Helical" evidence="1">
    <location>
        <begin position="177"/>
        <end position="193"/>
    </location>
</feature>
<dbReference type="RefSeq" id="WP_069965342.1">
    <property type="nucleotide sequence ID" value="NZ_CM124774.1"/>
</dbReference>
<dbReference type="STRING" id="1781255.BH720_01345"/>
<dbReference type="EMBL" id="MJGC01000016">
    <property type="protein sequence ID" value="OEJ77102.1"/>
    <property type="molecule type" value="Genomic_DNA"/>
</dbReference>
<feature type="transmembrane region" description="Helical" evidence="1">
    <location>
        <begin position="367"/>
        <end position="389"/>
    </location>
</feature>
<evidence type="ECO:0000313" key="2">
    <source>
        <dbReference type="EMBL" id="OEJ77102.1"/>
    </source>
</evidence>
<evidence type="ECO:0008006" key="3">
    <source>
        <dbReference type="Google" id="ProtNLM"/>
    </source>
</evidence>